<dbReference type="PROSITE" id="PS51257">
    <property type="entry name" value="PROKAR_LIPOPROTEIN"/>
    <property type="match status" value="1"/>
</dbReference>
<evidence type="ECO:0000256" key="1">
    <source>
        <dbReference type="SAM" id="SignalP"/>
    </source>
</evidence>
<feature type="chain" id="PRO_5045336943" description="Lipoprotein" evidence="1">
    <location>
        <begin position="20"/>
        <end position="66"/>
    </location>
</feature>
<evidence type="ECO:0000313" key="2">
    <source>
        <dbReference type="EMBL" id="MFC0711188.1"/>
    </source>
</evidence>
<keyword evidence="1" id="KW-0732">Signal</keyword>
<gene>
    <name evidence="2" type="ORF">ACFFGX_17075</name>
</gene>
<dbReference type="EMBL" id="JBHLSS010000107">
    <property type="protein sequence ID" value="MFC0711188.1"/>
    <property type="molecule type" value="Genomic_DNA"/>
</dbReference>
<keyword evidence="3" id="KW-1185">Reference proteome</keyword>
<reference evidence="2 3" key="1">
    <citation type="submission" date="2024-09" db="EMBL/GenBank/DDBJ databases">
        <authorList>
            <person name="Sun Q."/>
            <person name="Mori K."/>
        </authorList>
    </citation>
    <scope>NUCLEOTIDE SEQUENCE [LARGE SCALE GENOMIC DNA]</scope>
    <source>
        <strain evidence="2 3">NCAIM B.01794</strain>
    </source>
</reference>
<protein>
    <recommendedName>
        <fullName evidence="4">Lipoprotein</fullName>
    </recommendedName>
</protein>
<name>A0ABV6SNS7_AZOPA</name>
<accession>A0ABV6SNS7</accession>
<comment type="caution">
    <text evidence="2">The sequence shown here is derived from an EMBL/GenBank/DDBJ whole genome shotgun (WGS) entry which is preliminary data.</text>
</comment>
<sequence>MKSVVVPLWMALAFVPCMLSGCGSPPQIAHRAYSDAEIKEFAQGMLGRSALSPDKYEKYKKALATP</sequence>
<dbReference type="GeneID" id="88183658"/>
<evidence type="ECO:0008006" key="4">
    <source>
        <dbReference type="Google" id="ProtNLM"/>
    </source>
</evidence>
<dbReference type="RefSeq" id="WP_041806852.1">
    <property type="nucleotide sequence ID" value="NZ_CP171449.1"/>
</dbReference>
<organism evidence="2 3">
    <name type="scientific">Azorhizophilus paspali</name>
    <name type="common">Azotobacter paspali</name>
    <dbReference type="NCBI Taxonomy" id="69963"/>
    <lineage>
        <taxon>Bacteria</taxon>
        <taxon>Pseudomonadati</taxon>
        <taxon>Pseudomonadota</taxon>
        <taxon>Gammaproteobacteria</taxon>
        <taxon>Pseudomonadales</taxon>
        <taxon>Pseudomonadaceae</taxon>
        <taxon>Azorhizophilus</taxon>
    </lineage>
</organism>
<evidence type="ECO:0000313" key="3">
    <source>
        <dbReference type="Proteomes" id="UP001589891"/>
    </source>
</evidence>
<dbReference type="Proteomes" id="UP001589891">
    <property type="component" value="Unassembled WGS sequence"/>
</dbReference>
<feature type="signal peptide" evidence="1">
    <location>
        <begin position="1"/>
        <end position="19"/>
    </location>
</feature>
<proteinExistence type="predicted"/>